<dbReference type="SMART" id="SM00369">
    <property type="entry name" value="LRR_TYP"/>
    <property type="match status" value="3"/>
</dbReference>
<dbReference type="GO" id="GO:0005886">
    <property type="term" value="C:plasma membrane"/>
    <property type="evidence" value="ECO:0007669"/>
    <property type="project" value="TreeGrafter"/>
</dbReference>
<dbReference type="InterPro" id="IPR003591">
    <property type="entry name" value="Leu-rich_rpt_typical-subtyp"/>
</dbReference>
<proteinExistence type="predicted"/>
<keyword evidence="4" id="KW-0812">Transmembrane</keyword>
<dbReference type="EMBL" id="JASPKZ010003064">
    <property type="protein sequence ID" value="KAJ9594216.1"/>
    <property type="molecule type" value="Genomic_DNA"/>
</dbReference>
<evidence type="ECO:0000256" key="2">
    <source>
        <dbReference type="ARBA" id="ARBA00022729"/>
    </source>
</evidence>
<dbReference type="InterPro" id="IPR050541">
    <property type="entry name" value="LRR_TM_domain-containing"/>
</dbReference>
<dbReference type="PANTHER" id="PTHR24369">
    <property type="entry name" value="ANTIGEN BSP, PUTATIVE-RELATED"/>
    <property type="match status" value="1"/>
</dbReference>
<keyword evidence="1" id="KW-0433">Leucine-rich repeat</keyword>
<evidence type="ECO:0000313" key="6">
    <source>
        <dbReference type="EMBL" id="KAJ9594216.1"/>
    </source>
</evidence>
<sequence length="423" mass="47764">MKSGIGFLMISSLVQLAISSCPSDCQCDGNDVTCSSLGLSDVPRNNIPVSVNSLDLSSNSIISLNNTSFLGFTELSTLYLSYNEIKYIDVSAFHELKELRDIDLSNNALETIHPEIFSNNPHLQSVSLNRNPLAHLPVHRPFLISSSVRCLDLSFCSLNYIYPETFRMLRNLHSMDLSSNLLQTFPNSALSDLTHLRLVDLGNNRWKCSCEARELFNWINTLRDFEPAHAPVKCIENGQYRTLWSVTNPFQTCSQVDAFISNVDQDEGHRLVPKSDTSKSLQTQRDDAVVEGPKENAELHQIFPDESTLNMENSLDEDTYEAIEVKEKVTSPVADSSWSKFLSLNADIIIVLAVLPIMLGVSIFITLMLVNYFSYNMGPHIRLVDRDDQKEETTSVHIYEQIPEDSYLKRTIKTLFHNVTSTR</sequence>
<organism evidence="6 7">
    <name type="scientific">Diploptera punctata</name>
    <name type="common">Pacific beetle cockroach</name>
    <dbReference type="NCBI Taxonomy" id="6984"/>
    <lineage>
        <taxon>Eukaryota</taxon>
        <taxon>Metazoa</taxon>
        <taxon>Ecdysozoa</taxon>
        <taxon>Arthropoda</taxon>
        <taxon>Hexapoda</taxon>
        <taxon>Insecta</taxon>
        <taxon>Pterygota</taxon>
        <taxon>Neoptera</taxon>
        <taxon>Polyneoptera</taxon>
        <taxon>Dictyoptera</taxon>
        <taxon>Blattodea</taxon>
        <taxon>Blaberoidea</taxon>
        <taxon>Blaberidae</taxon>
        <taxon>Diplopterinae</taxon>
        <taxon>Diploptera</taxon>
    </lineage>
</organism>
<gene>
    <name evidence="6" type="ORF">L9F63_014376</name>
</gene>
<dbReference type="PANTHER" id="PTHR24369:SF210">
    <property type="entry name" value="CHAOPTIN-RELATED"/>
    <property type="match status" value="1"/>
</dbReference>
<accession>A0AAD8A803</accession>
<evidence type="ECO:0000313" key="7">
    <source>
        <dbReference type="Proteomes" id="UP001233999"/>
    </source>
</evidence>
<keyword evidence="7" id="KW-1185">Reference proteome</keyword>
<dbReference type="Gene3D" id="3.80.10.10">
    <property type="entry name" value="Ribonuclease Inhibitor"/>
    <property type="match status" value="2"/>
</dbReference>
<feature type="transmembrane region" description="Helical" evidence="4">
    <location>
        <begin position="348"/>
        <end position="373"/>
    </location>
</feature>
<evidence type="ECO:0000256" key="4">
    <source>
        <dbReference type="SAM" id="Phobius"/>
    </source>
</evidence>
<evidence type="ECO:0000256" key="3">
    <source>
        <dbReference type="ARBA" id="ARBA00022737"/>
    </source>
</evidence>
<dbReference type="PROSITE" id="PS51450">
    <property type="entry name" value="LRR"/>
    <property type="match status" value="3"/>
</dbReference>
<name>A0AAD8A803_DIPPU</name>
<keyword evidence="4" id="KW-0472">Membrane</keyword>
<feature type="signal peptide" evidence="5">
    <location>
        <begin position="1"/>
        <end position="19"/>
    </location>
</feature>
<keyword evidence="4" id="KW-1133">Transmembrane helix</keyword>
<keyword evidence="2 5" id="KW-0732">Signal</keyword>
<dbReference type="PROSITE" id="PS51257">
    <property type="entry name" value="PROKAR_LIPOPROTEIN"/>
    <property type="match status" value="1"/>
</dbReference>
<dbReference type="Proteomes" id="UP001233999">
    <property type="component" value="Unassembled WGS sequence"/>
</dbReference>
<dbReference type="FunFam" id="3.80.10.10:FF:000082">
    <property type="entry name" value="Leucine-rich repeat-containing 24"/>
    <property type="match status" value="1"/>
</dbReference>
<dbReference type="AlphaFoldDB" id="A0AAD8A803"/>
<protein>
    <submittedName>
        <fullName evidence="6">Uncharacterized protein</fullName>
    </submittedName>
</protein>
<evidence type="ECO:0000256" key="1">
    <source>
        <dbReference type="ARBA" id="ARBA00022614"/>
    </source>
</evidence>
<comment type="caution">
    <text evidence="6">The sequence shown here is derived from an EMBL/GenBank/DDBJ whole genome shotgun (WGS) entry which is preliminary data.</text>
</comment>
<feature type="chain" id="PRO_5042274221" evidence="5">
    <location>
        <begin position="20"/>
        <end position="423"/>
    </location>
</feature>
<dbReference type="Pfam" id="PF13855">
    <property type="entry name" value="LRR_8"/>
    <property type="match status" value="2"/>
</dbReference>
<dbReference type="SUPFAM" id="SSF52058">
    <property type="entry name" value="L domain-like"/>
    <property type="match status" value="1"/>
</dbReference>
<dbReference type="InterPro" id="IPR032675">
    <property type="entry name" value="LRR_dom_sf"/>
</dbReference>
<reference evidence="6" key="2">
    <citation type="submission" date="2023-05" db="EMBL/GenBank/DDBJ databases">
        <authorList>
            <person name="Fouks B."/>
        </authorList>
    </citation>
    <scope>NUCLEOTIDE SEQUENCE</scope>
    <source>
        <strain evidence="6">Stay&amp;Tobe</strain>
        <tissue evidence="6">Testes</tissue>
    </source>
</reference>
<evidence type="ECO:0000256" key="5">
    <source>
        <dbReference type="SAM" id="SignalP"/>
    </source>
</evidence>
<keyword evidence="3" id="KW-0677">Repeat</keyword>
<reference evidence="6" key="1">
    <citation type="journal article" date="2023" name="IScience">
        <title>Live-bearing cockroach genome reveals convergent evolutionary mechanisms linked to viviparity in insects and beyond.</title>
        <authorList>
            <person name="Fouks B."/>
            <person name="Harrison M.C."/>
            <person name="Mikhailova A.A."/>
            <person name="Marchal E."/>
            <person name="English S."/>
            <person name="Carruthers M."/>
            <person name="Jennings E.C."/>
            <person name="Chiamaka E.L."/>
            <person name="Frigard R.A."/>
            <person name="Pippel M."/>
            <person name="Attardo G.M."/>
            <person name="Benoit J.B."/>
            <person name="Bornberg-Bauer E."/>
            <person name="Tobe S.S."/>
        </authorList>
    </citation>
    <scope>NUCLEOTIDE SEQUENCE</scope>
    <source>
        <strain evidence="6">Stay&amp;Tobe</strain>
    </source>
</reference>
<dbReference type="InterPro" id="IPR001611">
    <property type="entry name" value="Leu-rich_rpt"/>
</dbReference>